<sequence>MNEHPLDDQDTGFDARLREQLHRGDEPDDAGFNLRVMAALPPRVSGQQRYWARWVRRSQWLASSVAALAAAGLLTSSQLAPLDAPHAVAAGVLLALLAFWTIPSRWSRG</sequence>
<accession>A0ABU2A3B3</accession>
<dbReference type="Proteomes" id="UP001180825">
    <property type="component" value="Unassembled WGS sequence"/>
</dbReference>
<gene>
    <name evidence="2" type="ORF">J2X21_000697</name>
</gene>
<reference evidence="2 3" key="1">
    <citation type="submission" date="2023-07" db="EMBL/GenBank/DDBJ databases">
        <title>Sorghum-associated microbial communities from plants grown in Nebraska, USA.</title>
        <authorList>
            <person name="Schachtman D."/>
        </authorList>
    </citation>
    <scope>NUCLEOTIDE SEQUENCE [LARGE SCALE GENOMIC DNA]</scope>
    <source>
        <strain evidence="2 3">BE316</strain>
    </source>
</reference>
<protein>
    <submittedName>
        <fullName evidence="2">Anti-sigma factor RsiW</fullName>
    </submittedName>
</protein>
<keyword evidence="1" id="KW-0812">Transmembrane</keyword>
<evidence type="ECO:0000313" key="3">
    <source>
        <dbReference type="Proteomes" id="UP001180825"/>
    </source>
</evidence>
<evidence type="ECO:0000256" key="1">
    <source>
        <dbReference type="SAM" id="Phobius"/>
    </source>
</evidence>
<evidence type="ECO:0000313" key="2">
    <source>
        <dbReference type="EMBL" id="MDR7331585.1"/>
    </source>
</evidence>
<dbReference type="RefSeq" id="WP_310324931.1">
    <property type="nucleotide sequence ID" value="NZ_JAVDXV010000001.1"/>
</dbReference>
<name>A0ABU2A3B3_9BURK</name>
<keyword evidence="1" id="KW-0472">Membrane</keyword>
<proteinExistence type="predicted"/>
<comment type="caution">
    <text evidence="2">The sequence shown here is derived from an EMBL/GenBank/DDBJ whole genome shotgun (WGS) entry which is preliminary data.</text>
</comment>
<feature type="transmembrane region" description="Helical" evidence="1">
    <location>
        <begin position="60"/>
        <end position="80"/>
    </location>
</feature>
<organism evidence="2 3">
    <name type="scientific">Roseateles asaccharophilus</name>
    <dbReference type="NCBI Taxonomy" id="582607"/>
    <lineage>
        <taxon>Bacteria</taxon>
        <taxon>Pseudomonadati</taxon>
        <taxon>Pseudomonadota</taxon>
        <taxon>Betaproteobacteria</taxon>
        <taxon>Burkholderiales</taxon>
        <taxon>Sphaerotilaceae</taxon>
        <taxon>Roseateles</taxon>
    </lineage>
</organism>
<keyword evidence="1" id="KW-1133">Transmembrane helix</keyword>
<keyword evidence="3" id="KW-1185">Reference proteome</keyword>
<feature type="transmembrane region" description="Helical" evidence="1">
    <location>
        <begin position="86"/>
        <end position="103"/>
    </location>
</feature>
<dbReference type="EMBL" id="JAVDXV010000001">
    <property type="protein sequence ID" value="MDR7331585.1"/>
    <property type="molecule type" value="Genomic_DNA"/>
</dbReference>